<dbReference type="InterPro" id="IPR011611">
    <property type="entry name" value="PfkB_dom"/>
</dbReference>
<keyword evidence="3 7" id="KW-0547">Nucleotide-binding</keyword>
<comment type="similarity">
    <text evidence="7">Belongs to the carbohydrate kinase PfkB family. LacC subfamily.</text>
</comment>
<dbReference type="Proteomes" id="UP000198584">
    <property type="component" value="Unassembled WGS sequence"/>
</dbReference>
<evidence type="ECO:0000313" key="10">
    <source>
        <dbReference type="EMBL" id="SEB06854.1"/>
    </source>
</evidence>
<sequence length="304" mass="32154">MIYTCTLNPSIDYILHVDQFEPGGLNRAEKTFYYPGGKGINVSRVLNKLSTPSTALGFAGGFTGQFIRSFLDGEGVSHHFIETDEPSRINVKMKSGDETEINGPGPSITSAQQTELLASIEKLSPEDTLVIAGSVPASLDKDIYLTIASICEQKNISFVADTSGAALKQLVGSPVMLLKPNHHELGQLFDTVIISKDDAVLYARKLVDEGAQNVIVSMGGDGAVLVDSKQALYANVPQGIVKNSVGAGDSVVAGFLSAITTGKSLKASLRYGVAAGSATAFNDDLCNEKELESLLKDIEVIGLN</sequence>
<dbReference type="UniPathway" id="UPA00704">
    <property type="reaction ID" value="UER00715"/>
</dbReference>
<dbReference type="RefSeq" id="WP_093045939.1">
    <property type="nucleotide sequence ID" value="NZ_FNQR01000015.1"/>
</dbReference>
<dbReference type="PANTHER" id="PTHR46566:SF1">
    <property type="entry name" value="1-PHOSPHOFRUCTOKINASE"/>
    <property type="match status" value="1"/>
</dbReference>
<dbReference type="EMBL" id="FNQR01000015">
    <property type="protein sequence ID" value="SEB06854.1"/>
    <property type="molecule type" value="Genomic_DNA"/>
</dbReference>
<evidence type="ECO:0000259" key="9">
    <source>
        <dbReference type="Pfam" id="PF00294"/>
    </source>
</evidence>
<dbReference type="AlphaFoldDB" id="A0A1H4GBB5"/>
<comment type="function">
    <text evidence="8">Catalyzes the ATP-dependent phosphorylation of fructose-l-phosphate to fructose-l,6-bisphosphate.</text>
</comment>
<evidence type="ECO:0000256" key="4">
    <source>
        <dbReference type="ARBA" id="ARBA00022777"/>
    </source>
</evidence>
<comment type="similarity">
    <text evidence="1">Belongs to the carbohydrate kinase pfkB family.</text>
</comment>
<evidence type="ECO:0000256" key="5">
    <source>
        <dbReference type="ARBA" id="ARBA00022840"/>
    </source>
</evidence>
<dbReference type="Gene3D" id="3.40.1190.20">
    <property type="match status" value="1"/>
</dbReference>
<dbReference type="GO" id="GO:0009024">
    <property type="term" value="F:tagatose-6-phosphate kinase activity"/>
    <property type="evidence" value="ECO:0007669"/>
    <property type="project" value="UniProtKB-EC"/>
</dbReference>
<dbReference type="EC" id="2.7.1.144" evidence="7"/>
<dbReference type="GO" id="GO:2001059">
    <property type="term" value="P:D-tagatose 6-phosphate catabolic process"/>
    <property type="evidence" value="ECO:0007669"/>
    <property type="project" value="UniProtKB-UniPathway"/>
</dbReference>
<dbReference type="GO" id="GO:0008662">
    <property type="term" value="F:1-phosphofructokinase activity"/>
    <property type="evidence" value="ECO:0007669"/>
    <property type="project" value="UniProtKB-UniRule"/>
</dbReference>
<dbReference type="Pfam" id="PF00294">
    <property type="entry name" value="PfkB"/>
    <property type="match status" value="1"/>
</dbReference>
<dbReference type="GO" id="GO:0005988">
    <property type="term" value="P:lactose metabolic process"/>
    <property type="evidence" value="ECO:0007669"/>
    <property type="project" value="UniProtKB-KW"/>
</dbReference>
<keyword evidence="4 8" id="KW-0418">Kinase</keyword>
<organism evidence="10 11">
    <name type="scientific">Thalassobacillus cyri</name>
    <dbReference type="NCBI Taxonomy" id="571932"/>
    <lineage>
        <taxon>Bacteria</taxon>
        <taxon>Bacillati</taxon>
        <taxon>Bacillota</taxon>
        <taxon>Bacilli</taxon>
        <taxon>Bacillales</taxon>
        <taxon>Bacillaceae</taxon>
        <taxon>Thalassobacillus</taxon>
    </lineage>
</organism>
<dbReference type="OrthoDB" id="9801219at2"/>
<dbReference type="FunFam" id="3.40.1190.20:FF:000001">
    <property type="entry name" value="Phosphofructokinase"/>
    <property type="match status" value="1"/>
</dbReference>
<accession>A0A1H4GBB5</accession>
<dbReference type="STRING" id="571932.SAMN05421743_1154"/>
<dbReference type="PANTHER" id="PTHR46566">
    <property type="entry name" value="1-PHOSPHOFRUCTOKINASE-RELATED"/>
    <property type="match status" value="1"/>
</dbReference>
<dbReference type="GO" id="GO:0005524">
    <property type="term" value="F:ATP binding"/>
    <property type="evidence" value="ECO:0007669"/>
    <property type="project" value="UniProtKB-UniRule"/>
</dbReference>
<keyword evidence="7" id="KW-0423">Lactose metabolism</keyword>
<dbReference type="InterPro" id="IPR017583">
    <property type="entry name" value="Tagatose/fructose_Pkinase"/>
</dbReference>
<dbReference type="PROSITE" id="PS00584">
    <property type="entry name" value="PFKB_KINASES_2"/>
    <property type="match status" value="1"/>
</dbReference>
<keyword evidence="11" id="KW-1185">Reference proteome</keyword>
<comment type="catalytic activity">
    <reaction evidence="6 8">
        <text>beta-D-fructose 1-phosphate + ATP = beta-D-fructose 1,6-bisphosphate + ADP + H(+)</text>
        <dbReference type="Rhea" id="RHEA:14213"/>
        <dbReference type="ChEBI" id="CHEBI:15378"/>
        <dbReference type="ChEBI" id="CHEBI:30616"/>
        <dbReference type="ChEBI" id="CHEBI:32966"/>
        <dbReference type="ChEBI" id="CHEBI:138881"/>
        <dbReference type="ChEBI" id="CHEBI:456216"/>
        <dbReference type="EC" id="2.7.1.56"/>
    </reaction>
</comment>
<comment type="pathway">
    <text evidence="7">Carbohydrate metabolism; D-tagatose 6-phosphate degradation; D-glyceraldehyde 3-phosphate and glycerone phosphate from D-tagatose 6-phosphate: step 1/2.</text>
</comment>
<dbReference type="CDD" id="cd01164">
    <property type="entry name" value="FruK_PfkB_like"/>
    <property type="match status" value="1"/>
</dbReference>
<feature type="domain" description="Carbohydrate kinase PfkB" evidence="9">
    <location>
        <begin position="11"/>
        <end position="280"/>
    </location>
</feature>
<evidence type="ECO:0000256" key="2">
    <source>
        <dbReference type="ARBA" id="ARBA00022679"/>
    </source>
</evidence>
<name>A0A1H4GBB5_9BACI</name>
<evidence type="ECO:0000256" key="6">
    <source>
        <dbReference type="ARBA" id="ARBA00047745"/>
    </source>
</evidence>
<evidence type="ECO:0000256" key="1">
    <source>
        <dbReference type="ARBA" id="ARBA00005380"/>
    </source>
</evidence>
<dbReference type="NCBIfam" id="TIGR03828">
    <property type="entry name" value="pfkB"/>
    <property type="match status" value="1"/>
</dbReference>
<dbReference type="InterPro" id="IPR002173">
    <property type="entry name" value="Carboh/pur_kinase_PfkB_CS"/>
</dbReference>
<comment type="catalytic activity">
    <reaction evidence="7">
        <text>D-tagatofuranose 6-phosphate + ATP = D-tagatofuranose 1,6-bisphosphate + ADP + H(+)</text>
        <dbReference type="Rhea" id="RHEA:12420"/>
        <dbReference type="ChEBI" id="CHEBI:15378"/>
        <dbReference type="ChEBI" id="CHEBI:30616"/>
        <dbReference type="ChEBI" id="CHEBI:58694"/>
        <dbReference type="ChEBI" id="CHEBI:58695"/>
        <dbReference type="ChEBI" id="CHEBI:456216"/>
        <dbReference type="EC" id="2.7.1.144"/>
    </reaction>
</comment>
<dbReference type="GO" id="GO:0005829">
    <property type="term" value="C:cytosol"/>
    <property type="evidence" value="ECO:0007669"/>
    <property type="project" value="TreeGrafter"/>
</dbReference>
<dbReference type="PROSITE" id="PS00583">
    <property type="entry name" value="PFKB_KINASES_1"/>
    <property type="match status" value="1"/>
</dbReference>
<evidence type="ECO:0000313" key="11">
    <source>
        <dbReference type="Proteomes" id="UP000198584"/>
    </source>
</evidence>
<protein>
    <recommendedName>
        <fullName evidence="7">Tagatose-6-phosphate kinase</fullName>
        <ecNumber evidence="7">2.7.1.144</ecNumber>
    </recommendedName>
</protein>
<gene>
    <name evidence="10" type="ORF">SAMN05421743_1154</name>
</gene>
<dbReference type="PIRSF" id="PIRSF000535">
    <property type="entry name" value="1PFK/6PFK/LacC"/>
    <property type="match status" value="1"/>
</dbReference>
<dbReference type="SUPFAM" id="SSF53613">
    <property type="entry name" value="Ribokinase-like"/>
    <property type="match status" value="1"/>
</dbReference>
<evidence type="ECO:0000256" key="8">
    <source>
        <dbReference type="RuleBase" id="RU369061"/>
    </source>
</evidence>
<dbReference type="InterPro" id="IPR022463">
    <property type="entry name" value="1-PFruKinase"/>
</dbReference>
<dbReference type="GO" id="GO:0044281">
    <property type="term" value="P:small molecule metabolic process"/>
    <property type="evidence" value="ECO:0007669"/>
    <property type="project" value="UniProtKB-ARBA"/>
</dbReference>
<keyword evidence="2 7" id="KW-0808">Transferase</keyword>
<reference evidence="10 11" key="1">
    <citation type="submission" date="2016-10" db="EMBL/GenBank/DDBJ databases">
        <authorList>
            <person name="de Groot N.N."/>
        </authorList>
    </citation>
    <scope>NUCLEOTIDE SEQUENCE [LARGE SCALE GENOMIC DNA]</scope>
    <source>
        <strain evidence="10 11">CCM7597</strain>
    </source>
</reference>
<dbReference type="NCBIfam" id="TIGR03168">
    <property type="entry name" value="1-PFK"/>
    <property type="match status" value="1"/>
</dbReference>
<evidence type="ECO:0000256" key="7">
    <source>
        <dbReference type="PIRNR" id="PIRNR000535"/>
    </source>
</evidence>
<dbReference type="InterPro" id="IPR029056">
    <property type="entry name" value="Ribokinase-like"/>
</dbReference>
<proteinExistence type="inferred from homology"/>
<evidence type="ECO:0000256" key="3">
    <source>
        <dbReference type="ARBA" id="ARBA00022741"/>
    </source>
</evidence>
<keyword evidence="5 7" id="KW-0067">ATP-binding</keyword>
<dbReference type="GO" id="GO:0016052">
    <property type="term" value="P:carbohydrate catabolic process"/>
    <property type="evidence" value="ECO:0007669"/>
    <property type="project" value="UniProtKB-ARBA"/>
</dbReference>